<dbReference type="EMBL" id="CH902618">
    <property type="protein sequence ID" value="EDV41393.2"/>
    <property type="molecule type" value="Genomic_DNA"/>
</dbReference>
<organism evidence="2 3">
    <name type="scientific">Drosophila ananassae</name>
    <name type="common">Fruit fly</name>
    <dbReference type="NCBI Taxonomy" id="7217"/>
    <lineage>
        <taxon>Eukaryota</taxon>
        <taxon>Metazoa</taxon>
        <taxon>Ecdysozoa</taxon>
        <taxon>Arthropoda</taxon>
        <taxon>Hexapoda</taxon>
        <taxon>Insecta</taxon>
        <taxon>Pterygota</taxon>
        <taxon>Neoptera</taxon>
        <taxon>Endopterygota</taxon>
        <taxon>Diptera</taxon>
        <taxon>Brachycera</taxon>
        <taxon>Muscomorpha</taxon>
        <taxon>Ephydroidea</taxon>
        <taxon>Drosophilidae</taxon>
        <taxon>Drosophila</taxon>
        <taxon>Sophophora</taxon>
    </lineage>
</organism>
<feature type="region of interest" description="Disordered" evidence="1">
    <location>
        <begin position="1"/>
        <end position="31"/>
    </location>
</feature>
<proteinExistence type="predicted"/>
<dbReference type="HOGENOM" id="CLU_053403_0_0_1"/>
<name>B3MB92_DROAN</name>
<sequence length="414" mass="47271">MELEREESFDDAFSDINDANEAEPNKSDSQLTLKYVRSQESLKRFRKKYTSTDLNSDAIHFELLVEKGLIDEDDESPGGHKVGDHLRSMDGGAIAEIVKEMRNEFMTSLSSKAKNLQEILIKNGIMDHPINESVRLDDSGETHFIRVSKENQLKENRLPKDSTRVLSIKDTTYPLIKGHAHLVDRKTMIEDSRSIITVKPDSSGLNSNVNTGYEHSALQATDSRLSEMNKFTEFSINRENEMMQWIDEINLFTSEMERDPENVNWGLFRANLIKMHKHYVTHEPKSFSAFLEPHSEIPSVGLTADFGGSLKDLGSRVECIRSNIQGLECKILTLDHCFERFCAKLSRSSIAKGRVDRDLKILAMLRERIDRRLSQMEIDFCKTKKQLICQEQPGRLVVDSFSLSKELVLAPTLD</sequence>
<dbReference type="InParanoid" id="B3MB92"/>
<dbReference type="OrthoDB" id="7844404at2759"/>
<dbReference type="GeneID" id="6506084"/>
<dbReference type="KEGG" id="dan:6506084"/>
<accession>B3MB92</accession>
<evidence type="ECO:0000313" key="3">
    <source>
        <dbReference type="Proteomes" id="UP000007801"/>
    </source>
</evidence>
<protein>
    <submittedName>
        <fullName evidence="2">Uncharacterized protein</fullName>
    </submittedName>
</protein>
<dbReference type="Proteomes" id="UP000007801">
    <property type="component" value="Unassembled WGS sequence"/>
</dbReference>
<dbReference type="AlphaFoldDB" id="B3MB92"/>
<gene>
    <name evidence="2" type="primary">Dana\GF23443</name>
    <name evidence="2" type="synonym">dana_GLEANR_8239</name>
    <name evidence="2" type="ORF">GF23443</name>
</gene>
<evidence type="ECO:0000313" key="2">
    <source>
        <dbReference type="EMBL" id="EDV41393.2"/>
    </source>
</evidence>
<feature type="compositionally biased region" description="Acidic residues" evidence="1">
    <location>
        <begin position="1"/>
        <end position="21"/>
    </location>
</feature>
<keyword evidence="3" id="KW-1185">Reference proteome</keyword>
<reference evidence="2 3" key="1">
    <citation type="journal article" date="2007" name="Nature">
        <title>Evolution of genes and genomes on the Drosophila phylogeny.</title>
        <authorList>
            <consortium name="Drosophila 12 Genomes Consortium"/>
            <person name="Clark A.G."/>
            <person name="Eisen M.B."/>
            <person name="Smith D.R."/>
            <person name="Bergman C.M."/>
            <person name="Oliver B."/>
            <person name="Markow T.A."/>
            <person name="Kaufman T.C."/>
            <person name="Kellis M."/>
            <person name="Gelbart W."/>
            <person name="Iyer V.N."/>
            <person name="Pollard D.A."/>
            <person name="Sackton T.B."/>
            <person name="Larracuente A.M."/>
            <person name="Singh N.D."/>
            <person name="Abad J.P."/>
            <person name="Abt D.N."/>
            <person name="Adryan B."/>
            <person name="Aguade M."/>
            <person name="Akashi H."/>
            <person name="Anderson W.W."/>
            <person name="Aquadro C.F."/>
            <person name="Ardell D.H."/>
            <person name="Arguello R."/>
            <person name="Artieri C.G."/>
            <person name="Barbash D.A."/>
            <person name="Barker D."/>
            <person name="Barsanti P."/>
            <person name="Batterham P."/>
            <person name="Batzoglou S."/>
            <person name="Begun D."/>
            <person name="Bhutkar A."/>
            <person name="Blanco E."/>
            <person name="Bosak S.A."/>
            <person name="Bradley R.K."/>
            <person name="Brand A.D."/>
            <person name="Brent M.R."/>
            <person name="Brooks A.N."/>
            <person name="Brown R.H."/>
            <person name="Butlin R.K."/>
            <person name="Caggese C."/>
            <person name="Calvi B.R."/>
            <person name="Bernardo de Carvalho A."/>
            <person name="Caspi A."/>
            <person name="Castrezana S."/>
            <person name="Celniker S.E."/>
            <person name="Chang J.L."/>
            <person name="Chapple C."/>
            <person name="Chatterji S."/>
            <person name="Chinwalla A."/>
            <person name="Civetta A."/>
            <person name="Clifton S.W."/>
            <person name="Comeron J.M."/>
            <person name="Costello J.C."/>
            <person name="Coyne J.A."/>
            <person name="Daub J."/>
            <person name="David R.G."/>
            <person name="Delcher A.L."/>
            <person name="Delehaunty K."/>
            <person name="Do C.B."/>
            <person name="Ebling H."/>
            <person name="Edwards K."/>
            <person name="Eickbush T."/>
            <person name="Evans J.D."/>
            <person name="Filipski A."/>
            <person name="Findeiss S."/>
            <person name="Freyhult E."/>
            <person name="Fulton L."/>
            <person name="Fulton R."/>
            <person name="Garcia A.C."/>
            <person name="Gardiner A."/>
            <person name="Garfield D.A."/>
            <person name="Garvin B.E."/>
            <person name="Gibson G."/>
            <person name="Gilbert D."/>
            <person name="Gnerre S."/>
            <person name="Godfrey J."/>
            <person name="Good R."/>
            <person name="Gotea V."/>
            <person name="Gravely B."/>
            <person name="Greenberg A.J."/>
            <person name="Griffiths-Jones S."/>
            <person name="Gross S."/>
            <person name="Guigo R."/>
            <person name="Gustafson E.A."/>
            <person name="Haerty W."/>
            <person name="Hahn M.W."/>
            <person name="Halligan D.L."/>
            <person name="Halpern A.L."/>
            <person name="Halter G.M."/>
            <person name="Han M.V."/>
            <person name="Heger A."/>
            <person name="Hillier L."/>
            <person name="Hinrichs A.S."/>
            <person name="Holmes I."/>
            <person name="Hoskins R.A."/>
            <person name="Hubisz M.J."/>
            <person name="Hultmark D."/>
            <person name="Huntley M.A."/>
            <person name="Jaffe D.B."/>
            <person name="Jagadeeshan S."/>
            <person name="Jeck W.R."/>
            <person name="Johnson J."/>
            <person name="Jones C.D."/>
            <person name="Jordan W.C."/>
            <person name="Karpen G.H."/>
            <person name="Kataoka E."/>
            <person name="Keightley P.D."/>
            <person name="Kheradpour P."/>
            <person name="Kirkness E.F."/>
            <person name="Koerich L.B."/>
            <person name="Kristiansen K."/>
            <person name="Kudrna D."/>
            <person name="Kulathinal R.J."/>
            <person name="Kumar S."/>
            <person name="Kwok R."/>
            <person name="Lander E."/>
            <person name="Langley C.H."/>
            <person name="Lapoint R."/>
            <person name="Lazzaro B.P."/>
            <person name="Lee S.J."/>
            <person name="Levesque L."/>
            <person name="Li R."/>
            <person name="Lin C.F."/>
            <person name="Lin M.F."/>
            <person name="Lindblad-Toh K."/>
            <person name="Llopart A."/>
            <person name="Long M."/>
            <person name="Low L."/>
            <person name="Lozovsky E."/>
            <person name="Lu J."/>
            <person name="Luo M."/>
            <person name="Machado C.A."/>
            <person name="Makalowski W."/>
            <person name="Marzo M."/>
            <person name="Matsuda M."/>
            <person name="Matzkin L."/>
            <person name="McAllister B."/>
            <person name="McBride C.S."/>
            <person name="McKernan B."/>
            <person name="McKernan K."/>
            <person name="Mendez-Lago M."/>
            <person name="Minx P."/>
            <person name="Mollenhauer M.U."/>
            <person name="Montooth K."/>
            <person name="Mount S.M."/>
            <person name="Mu X."/>
            <person name="Myers E."/>
            <person name="Negre B."/>
            <person name="Newfeld S."/>
            <person name="Nielsen R."/>
            <person name="Noor M.A."/>
            <person name="O'Grady P."/>
            <person name="Pachter L."/>
            <person name="Papaceit M."/>
            <person name="Parisi M.J."/>
            <person name="Parisi M."/>
            <person name="Parts L."/>
            <person name="Pedersen J.S."/>
            <person name="Pesole G."/>
            <person name="Phillippy A.M."/>
            <person name="Ponting C.P."/>
            <person name="Pop M."/>
            <person name="Porcelli D."/>
            <person name="Powell J.R."/>
            <person name="Prohaska S."/>
            <person name="Pruitt K."/>
            <person name="Puig M."/>
            <person name="Quesneville H."/>
            <person name="Ram K.R."/>
            <person name="Rand D."/>
            <person name="Rasmussen M.D."/>
            <person name="Reed L.K."/>
            <person name="Reenan R."/>
            <person name="Reily A."/>
            <person name="Remington K.A."/>
            <person name="Rieger T.T."/>
            <person name="Ritchie M.G."/>
            <person name="Robin C."/>
            <person name="Rogers Y.H."/>
            <person name="Rohde C."/>
            <person name="Rozas J."/>
            <person name="Rubenfield M.J."/>
            <person name="Ruiz A."/>
            <person name="Russo S."/>
            <person name="Salzberg S.L."/>
            <person name="Sanchez-Gracia A."/>
            <person name="Saranga D.J."/>
            <person name="Sato H."/>
            <person name="Schaeffer S.W."/>
            <person name="Schatz M.C."/>
            <person name="Schlenke T."/>
            <person name="Schwartz R."/>
            <person name="Segarra C."/>
            <person name="Singh R.S."/>
            <person name="Sirot L."/>
            <person name="Sirota M."/>
            <person name="Sisneros N.B."/>
            <person name="Smith C.D."/>
            <person name="Smith T.F."/>
            <person name="Spieth J."/>
            <person name="Stage D.E."/>
            <person name="Stark A."/>
            <person name="Stephan W."/>
            <person name="Strausberg R.L."/>
            <person name="Strempel S."/>
            <person name="Sturgill D."/>
            <person name="Sutton G."/>
            <person name="Sutton G.G."/>
            <person name="Tao W."/>
            <person name="Teichmann S."/>
            <person name="Tobari Y.N."/>
            <person name="Tomimura Y."/>
            <person name="Tsolas J.M."/>
            <person name="Valente V.L."/>
            <person name="Venter E."/>
            <person name="Venter J.C."/>
            <person name="Vicario S."/>
            <person name="Vieira F.G."/>
            <person name="Vilella A.J."/>
            <person name="Villasante A."/>
            <person name="Walenz B."/>
            <person name="Wang J."/>
            <person name="Wasserman M."/>
            <person name="Watts T."/>
            <person name="Wilson D."/>
            <person name="Wilson R.K."/>
            <person name="Wing R.A."/>
            <person name="Wolfner M.F."/>
            <person name="Wong A."/>
            <person name="Wong G.K."/>
            <person name="Wu C.I."/>
            <person name="Wu G."/>
            <person name="Yamamoto D."/>
            <person name="Yang H.P."/>
            <person name="Yang S.P."/>
            <person name="Yorke J.A."/>
            <person name="Yoshida K."/>
            <person name="Zdobnov E."/>
            <person name="Zhang P."/>
            <person name="Zhang Y."/>
            <person name="Zimin A.V."/>
            <person name="Baldwin J."/>
            <person name="Abdouelleil A."/>
            <person name="Abdulkadir J."/>
            <person name="Abebe A."/>
            <person name="Abera B."/>
            <person name="Abreu J."/>
            <person name="Acer S.C."/>
            <person name="Aftuck L."/>
            <person name="Alexander A."/>
            <person name="An P."/>
            <person name="Anderson E."/>
            <person name="Anderson S."/>
            <person name="Arachi H."/>
            <person name="Azer M."/>
            <person name="Bachantsang P."/>
            <person name="Barry A."/>
            <person name="Bayul T."/>
            <person name="Berlin A."/>
            <person name="Bessette D."/>
            <person name="Bloom T."/>
            <person name="Blye J."/>
            <person name="Boguslavskiy L."/>
            <person name="Bonnet C."/>
            <person name="Boukhgalter B."/>
            <person name="Bourzgui I."/>
            <person name="Brown A."/>
            <person name="Cahill P."/>
            <person name="Channer S."/>
            <person name="Cheshatsang Y."/>
            <person name="Chuda L."/>
            <person name="Citroen M."/>
            <person name="Collymore A."/>
            <person name="Cooke P."/>
            <person name="Costello M."/>
            <person name="D'Aco K."/>
            <person name="Daza R."/>
            <person name="De Haan G."/>
            <person name="DeGray S."/>
            <person name="DeMaso C."/>
            <person name="Dhargay N."/>
            <person name="Dooley K."/>
            <person name="Dooley E."/>
            <person name="Doricent M."/>
            <person name="Dorje P."/>
            <person name="Dorjee K."/>
            <person name="Dupes A."/>
            <person name="Elong R."/>
            <person name="Falk J."/>
            <person name="Farina A."/>
            <person name="Faro S."/>
            <person name="Ferguson D."/>
            <person name="Fisher S."/>
            <person name="Foley C.D."/>
            <person name="Franke A."/>
            <person name="Friedrich D."/>
            <person name="Gadbois L."/>
            <person name="Gearin G."/>
            <person name="Gearin C.R."/>
            <person name="Giannoukos G."/>
            <person name="Goode T."/>
            <person name="Graham J."/>
            <person name="Grandbois E."/>
            <person name="Grewal S."/>
            <person name="Gyaltsen K."/>
            <person name="Hafez N."/>
            <person name="Hagos B."/>
            <person name="Hall J."/>
            <person name="Henson C."/>
            <person name="Hollinger A."/>
            <person name="Honan T."/>
            <person name="Huard M.D."/>
            <person name="Hughes L."/>
            <person name="Hurhula B."/>
            <person name="Husby M.E."/>
            <person name="Kamat A."/>
            <person name="Kanga B."/>
            <person name="Kashin S."/>
            <person name="Khazanovich D."/>
            <person name="Kisner P."/>
            <person name="Lance K."/>
            <person name="Lara M."/>
            <person name="Lee W."/>
            <person name="Lennon N."/>
            <person name="Letendre F."/>
            <person name="LeVine R."/>
            <person name="Lipovsky A."/>
            <person name="Liu X."/>
            <person name="Liu J."/>
            <person name="Liu S."/>
            <person name="Lokyitsang T."/>
            <person name="Lokyitsang Y."/>
            <person name="Lubonja R."/>
            <person name="Lui A."/>
            <person name="MacDonald P."/>
            <person name="Magnisalis V."/>
            <person name="Maru K."/>
            <person name="Matthews C."/>
            <person name="McCusker W."/>
            <person name="McDonough S."/>
            <person name="Mehta T."/>
            <person name="Meldrim J."/>
            <person name="Meneus L."/>
            <person name="Mihai O."/>
            <person name="Mihalev A."/>
            <person name="Mihova T."/>
            <person name="Mittelman R."/>
            <person name="Mlenga V."/>
            <person name="Montmayeur A."/>
            <person name="Mulrain L."/>
            <person name="Navidi A."/>
            <person name="Naylor J."/>
            <person name="Negash T."/>
            <person name="Nguyen T."/>
            <person name="Nguyen N."/>
            <person name="Nicol R."/>
            <person name="Norbu C."/>
            <person name="Norbu N."/>
            <person name="Novod N."/>
            <person name="O'Neill B."/>
            <person name="Osman S."/>
            <person name="Markiewicz E."/>
            <person name="Oyono O.L."/>
            <person name="Patti C."/>
            <person name="Phunkhang P."/>
            <person name="Pierre F."/>
            <person name="Priest M."/>
            <person name="Raghuraman S."/>
            <person name="Rege F."/>
            <person name="Reyes R."/>
            <person name="Rise C."/>
            <person name="Rogov P."/>
            <person name="Ross K."/>
            <person name="Ryan E."/>
            <person name="Settipalli S."/>
            <person name="Shea T."/>
            <person name="Sherpa N."/>
            <person name="Shi L."/>
            <person name="Shih D."/>
            <person name="Sparrow T."/>
            <person name="Spaulding J."/>
            <person name="Stalker J."/>
            <person name="Stange-Thomann N."/>
            <person name="Stavropoulos S."/>
            <person name="Stone C."/>
            <person name="Strader C."/>
            <person name="Tesfaye S."/>
            <person name="Thomson T."/>
            <person name="Thoulutsang Y."/>
            <person name="Thoulutsang D."/>
            <person name="Topham K."/>
            <person name="Topping I."/>
            <person name="Tsamla T."/>
            <person name="Vassiliev H."/>
            <person name="Vo A."/>
            <person name="Wangchuk T."/>
            <person name="Wangdi T."/>
            <person name="Weiand M."/>
            <person name="Wilkinson J."/>
            <person name="Wilson A."/>
            <person name="Yadav S."/>
            <person name="Young G."/>
            <person name="Yu Q."/>
            <person name="Zembek L."/>
            <person name="Zhong D."/>
            <person name="Zimmer A."/>
            <person name="Zwirko Z."/>
            <person name="Jaffe D.B."/>
            <person name="Alvarez P."/>
            <person name="Brockman W."/>
            <person name="Butler J."/>
            <person name="Chin C."/>
            <person name="Gnerre S."/>
            <person name="Grabherr M."/>
            <person name="Kleber M."/>
            <person name="Mauceli E."/>
            <person name="MacCallum I."/>
        </authorList>
    </citation>
    <scope>NUCLEOTIDE SEQUENCE [LARGE SCALE GENOMIC DNA]</scope>
    <source>
        <strain evidence="3">Tucson 14024-0371.13</strain>
    </source>
</reference>
<dbReference type="STRING" id="7217.B3MB92"/>
<evidence type="ECO:0000256" key="1">
    <source>
        <dbReference type="SAM" id="MobiDB-lite"/>
    </source>
</evidence>